<proteinExistence type="predicted"/>
<name>A0AAX4JQ25_9TREE</name>
<dbReference type="AlphaFoldDB" id="A0AAX4JQ25"/>
<protein>
    <submittedName>
        <fullName evidence="1">Uncharacterized protein</fullName>
    </submittedName>
</protein>
<reference evidence="1 2" key="1">
    <citation type="submission" date="2024-01" db="EMBL/GenBank/DDBJ databases">
        <title>Comparative genomics of Cryptococcus and Kwoniella reveals pathogenesis evolution and contrasting modes of karyotype evolution via chromosome fusion or intercentromeric recombination.</title>
        <authorList>
            <person name="Coelho M.A."/>
            <person name="David-Palma M."/>
            <person name="Shea T."/>
            <person name="Bowers K."/>
            <person name="McGinley-Smith S."/>
            <person name="Mohammad A.W."/>
            <person name="Gnirke A."/>
            <person name="Yurkov A.M."/>
            <person name="Nowrousian M."/>
            <person name="Sun S."/>
            <person name="Cuomo C.A."/>
            <person name="Heitman J."/>
        </authorList>
    </citation>
    <scope>NUCLEOTIDE SEQUENCE [LARGE SCALE GENOMIC DNA]</scope>
    <source>
        <strain evidence="1 2">CBS 6074</strain>
    </source>
</reference>
<gene>
    <name evidence="1" type="ORF">L201_002356</name>
</gene>
<dbReference type="RefSeq" id="XP_066074230.1">
    <property type="nucleotide sequence ID" value="XM_066218133.1"/>
</dbReference>
<evidence type="ECO:0000313" key="2">
    <source>
        <dbReference type="Proteomes" id="UP001355207"/>
    </source>
</evidence>
<dbReference type="Proteomes" id="UP001355207">
    <property type="component" value="Chromosome 3"/>
</dbReference>
<dbReference type="GeneID" id="91093028"/>
<accession>A0AAX4JQ25</accession>
<dbReference type="EMBL" id="CP144100">
    <property type="protein sequence ID" value="WWC87467.1"/>
    <property type="molecule type" value="Genomic_DNA"/>
</dbReference>
<keyword evidence="2" id="KW-1185">Reference proteome</keyword>
<evidence type="ECO:0000313" key="1">
    <source>
        <dbReference type="EMBL" id="WWC87467.1"/>
    </source>
</evidence>
<organism evidence="1 2">
    <name type="scientific">Kwoniella dendrophila CBS 6074</name>
    <dbReference type="NCBI Taxonomy" id="1295534"/>
    <lineage>
        <taxon>Eukaryota</taxon>
        <taxon>Fungi</taxon>
        <taxon>Dikarya</taxon>
        <taxon>Basidiomycota</taxon>
        <taxon>Agaricomycotina</taxon>
        <taxon>Tremellomycetes</taxon>
        <taxon>Tremellales</taxon>
        <taxon>Cryptococcaceae</taxon>
        <taxon>Kwoniella</taxon>
    </lineage>
</organism>
<sequence length="142" mass="16171">MTSDIPCGLVAFQGLRLSFTRSLRCKRNHSGIEHSEQSCCRSYRDDQIESLEDASISNMYGEHDSWQIVARADAEGHQSIAELEKMVKDFKQGSSKYFPWTPRDDDSEEKQYNLKNCLKWCQGLQIVNVEDADPCEACGMPV</sequence>